<protein>
    <submittedName>
        <fullName evidence="1">Uncharacterized protein</fullName>
    </submittedName>
</protein>
<dbReference type="AlphaFoldDB" id="A0A2P2E0B4"/>
<comment type="caution">
    <text evidence="1">The sequence shown here is derived from an EMBL/GenBank/DDBJ whole genome shotgun (WGS) entry which is preliminary data.</text>
</comment>
<evidence type="ECO:0000313" key="2">
    <source>
        <dbReference type="Proteomes" id="UP000245133"/>
    </source>
</evidence>
<organism evidence="1 2">
    <name type="scientific">Leptospira ryugenii</name>
    <dbReference type="NCBI Taxonomy" id="1917863"/>
    <lineage>
        <taxon>Bacteria</taxon>
        <taxon>Pseudomonadati</taxon>
        <taxon>Spirochaetota</taxon>
        <taxon>Spirochaetia</taxon>
        <taxon>Leptospirales</taxon>
        <taxon>Leptospiraceae</taxon>
        <taxon>Leptospira</taxon>
    </lineage>
</organism>
<sequence>MNQGKPDVCPDCGSKNIYQESQNRFRCGDCFCKIDARNFSQPKVSPLVQGNQTLSLKKQFLFALSLLIPIAISTKYVFFLETDKNLPVPAENQNVELETYRKFQILTSDAFQDSIGNLFVVGRIKNLEEKVVERPTITVSFLGTSENIIHTVEGYGIAPLLKPNEETMFVALWMESKPYTSYRMEAASIGVYAERESYRAEIQGLKITKTKEHWLVTGLANKTGSTDLKYVELHLLCKNKKGKAIYYLSQSLQEERLRKHESVPFAIQIYQLDLEIASIDIETTAQSIDSP</sequence>
<dbReference type="RefSeq" id="WP_108976121.1">
    <property type="nucleotide sequence ID" value="NZ_BFBB01000004.1"/>
</dbReference>
<evidence type="ECO:0000313" key="1">
    <source>
        <dbReference type="EMBL" id="GBF50319.1"/>
    </source>
</evidence>
<dbReference type="EMBL" id="BFBB01000004">
    <property type="protein sequence ID" value="GBF50319.1"/>
    <property type="molecule type" value="Genomic_DNA"/>
</dbReference>
<dbReference type="Proteomes" id="UP000245133">
    <property type="component" value="Unassembled WGS sequence"/>
</dbReference>
<gene>
    <name evidence="1" type="ORF">LPTSP4_18440</name>
</gene>
<dbReference type="OrthoDB" id="340632at2"/>
<proteinExistence type="predicted"/>
<accession>A0A2P2E0B4</accession>
<name>A0A2P2E0B4_9LEPT</name>
<keyword evidence="2" id="KW-1185">Reference proteome</keyword>
<reference evidence="1 2" key="1">
    <citation type="submission" date="2018-02" db="EMBL/GenBank/DDBJ databases">
        <title>Novel Leptospira species isolated from soil and water in Japan.</title>
        <authorList>
            <person name="Nakao R."/>
            <person name="Masuzawa T."/>
        </authorList>
    </citation>
    <scope>NUCLEOTIDE SEQUENCE [LARGE SCALE GENOMIC DNA]</scope>
    <source>
        <strain evidence="1 2">YH101</strain>
    </source>
</reference>